<keyword evidence="2" id="KW-0808">Transferase</keyword>
<dbReference type="SUPFAM" id="SSF56112">
    <property type="entry name" value="Protein kinase-like (PK-like)"/>
    <property type="match status" value="1"/>
</dbReference>
<dbReference type="GO" id="GO:0016301">
    <property type="term" value="F:kinase activity"/>
    <property type="evidence" value="ECO:0007669"/>
    <property type="project" value="UniProtKB-KW"/>
</dbReference>
<feature type="region of interest" description="Disordered" evidence="1">
    <location>
        <begin position="1"/>
        <end position="59"/>
    </location>
</feature>
<reference evidence="2" key="1">
    <citation type="submission" date="2022-10" db="EMBL/GenBank/DDBJ databases">
        <title>The complete genomes of actinobacterial strains from the NBC collection.</title>
        <authorList>
            <person name="Joergensen T.S."/>
            <person name="Alvarez Arevalo M."/>
            <person name="Sterndorff E.B."/>
            <person name="Faurdal D."/>
            <person name="Vuksanovic O."/>
            <person name="Mourched A.-S."/>
            <person name="Charusanti P."/>
            <person name="Shaw S."/>
            <person name="Blin K."/>
            <person name="Weber T."/>
        </authorList>
    </citation>
    <scope>NUCLEOTIDE SEQUENCE</scope>
    <source>
        <strain evidence="2">NBC_00049</strain>
    </source>
</reference>
<dbReference type="InterPro" id="IPR008979">
    <property type="entry name" value="Galactose-bd-like_sf"/>
</dbReference>
<name>A0AAU2JRN3_9ACTN</name>
<protein>
    <submittedName>
        <fullName evidence="2">Protein kinase family protein</fullName>
    </submittedName>
</protein>
<dbReference type="Gene3D" id="3.30.200.20">
    <property type="entry name" value="Phosphorylase Kinase, domain 1"/>
    <property type="match status" value="1"/>
</dbReference>
<feature type="compositionally biased region" description="Basic and acidic residues" evidence="1">
    <location>
        <begin position="44"/>
        <end position="53"/>
    </location>
</feature>
<proteinExistence type="predicted"/>
<accession>A0AAU2JRN3</accession>
<dbReference type="SUPFAM" id="SSF49785">
    <property type="entry name" value="Galactose-binding domain-like"/>
    <property type="match status" value="1"/>
</dbReference>
<dbReference type="InterPro" id="IPR011009">
    <property type="entry name" value="Kinase-like_dom_sf"/>
</dbReference>
<sequence>MAERSTAAVDVADNSGDEPLAAQAAKATADGVDTQNGRAADGPMPEKDGERTDAAPAAAPELHSGHKLARRYRLEECVTRVDGFSSWRAMDEKLRRAVGVHLLPADHPRARSVLAAARSSALLGDPRFVQVLDAVEENDLVYVVHEWLPDATELTAILAAGPLEAHEAYQLVHQVSQAMTAAHREGLSHLRLTPSAILRTSTGQYRIRGLAVNAALRGITSETPQRADTEAIGALLYAALTQRWPYESDAYGLTGLPKGVGLIAPDQVRAGVHRGLGELAMRALANDGATASRQEPACTTPEELAKAVAAMPRIRPPEPAFTAPPEYQHTTYQQGSYGRPTPSGMNTVQSLPVTPPPAPLQSRTGRALKWGVAALLITALGLGSWQLADTLLRGSQKSDSRTTNPSPGSDDNGQQKTPAPIAITGAQEYFPDGNPQNADGVSKTYDGDVSSYWRTKSFFEGPKVKIKDGLGIVYDLGSEQEVSAASIALKYAGDHSTVTLYATDSKSPKGSVGSMTEIAGATSSETALQLTAAKPVKTRYVLLWITAMPYAPQDEFSGPGYKQAITDVKFSG</sequence>
<evidence type="ECO:0000256" key="1">
    <source>
        <dbReference type="SAM" id="MobiDB-lite"/>
    </source>
</evidence>
<keyword evidence="2" id="KW-0418">Kinase</keyword>
<dbReference type="EMBL" id="CP108264">
    <property type="protein sequence ID" value="WTU74850.1"/>
    <property type="molecule type" value="Genomic_DNA"/>
</dbReference>
<dbReference type="AlphaFoldDB" id="A0AAU2JRN3"/>
<feature type="compositionally biased region" description="Polar residues" evidence="1">
    <location>
        <begin position="394"/>
        <end position="417"/>
    </location>
</feature>
<gene>
    <name evidence="2" type="ORF">OG327_16855</name>
</gene>
<dbReference type="CDD" id="cd13973">
    <property type="entry name" value="PK_MviN-like"/>
    <property type="match status" value="1"/>
</dbReference>
<feature type="region of interest" description="Disordered" evidence="1">
    <location>
        <begin position="394"/>
        <end position="418"/>
    </location>
</feature>
<evidence type="ECO:0000313" key="2">
    <source>
        <dbReference type="EMBL" id="WTU74850.1"/>
    </source>
</evidence>
<dbReference type="Gene3D" id="1.10.510.10">
    <property type="entry name" value="Transferase(Phosphotransferase) domain 1"/>
    <property type="match status" value="1"/>
</dbReference>
<feature type="region of interest" description="Disordered" evidence="1">
    <location>
        <begin position="317"/>
        <end position="347"/>
    </location>
</feature>
<dbReference type="Gene3D" id="2.60.120.260">
    <property type="entry name" value="Galactose-binding domain-like"/>
    <property type="match status" value="1"/>
</dbReference>
<organism evidence="2">
    <name type="scientific">Streptomyces sp. NBC_00049</name>
    <dbReference type="NCBI Taxonomy" id="2903617"/>
    <lineage>
        <taxon>Bacteria</taxon>
        <taxon>Bacillati</taxon>
        <taxon>Actinomycetota</taxon>
        <taxon>Actinomycetes</taxon>
        <taxon>Kitasatosporales</taxon>
        <taxon>Streptomycetaceae</taxon>
        <taxon>Streptomyces</taxon>
    </lineage>
</organism>